<evidence type="ECO:0000313" key="3">
    <source>
        <dbReference type="Proteomes" id="UP000266234"/>
    </source>
</evidence>
<dbReference type="Proteomes" id="UP000266234">
    <property type="component" value="Unassembled WGS sequence"/>
</dbReference>
<organism evidence="2 3">
    <name type="scientific">Fusarium longipes</name>
    <dbReference type="NCBI Taxonomy" id="694270"/>
    <lineage>
        <taxon>Eukaryota</taxon>
        <taxon>Fungi</taxon>
        <taxon>Dikarya</taxon>
        <taxon>Ascomycota</taxon>
        <taxon>Pezizomycotina</taxon>
        <taxon>Sordariomycetes</taxon>
        <taxon>Hypocreomycetidae</taxon>
        <taxon>Hypocreales</taxon>
        <taxon>Nectriaceae</taxon>
        <taxon>Fusarium</taxon>
    </lineage>
</organism>
<accession>A0A395SHT5</accession>
<feature type="compositionally biased region" description="Low complexity" evidence="1">
    <location>
        <begin position="82"/>
        <end position="110"/>
    </location>
</feature>
<evidence type="ECO:0000256" key="1">
    <source>
        <dbReference type="SAM" id="MobiDB-lite"/>
    </source>
</evidence>
<dbReference type="AlphaFoldDB" id="A0A395SHT5"/>
<feature type="compositionally biased region" description="Basic residues" evidence="1">
    <location>
        <begin position="1"/>
        <end position="17"/>
    </location>
</feature>
<reference evidence="2 3" key="1">
    <citation type="journal article" date="2018" name="PLoS Pathog.">
        <title>Evolution of structural diversity of trichothecenes, a family of toxins produced by plant pathogenic and entomopathogenic fungi.</title>
        <authorList>
            <person name="Proctor R.H."/>
            <person name="McCormick S.P."/>
            <person name="Kim H.S."/>
            <person name="Cardoza R.E."/>
            <person name="Stanley A.M."/>
            <person name="Lindo L."/>
            <person name="Kelly A."/>
            <person name="Brown D.W."/>
            <person name="Lee T."/>
            <person name="Vaughan M.M."/>
            <person name="Alexander N.J."/>
            <person name="Busman M."/>
            <person name="Gutierrez S."/>
        </authorList>
    </citation>
    <scope>NUCLEOTIDE SEQUENCE [LARGE SCALE GENOMIC DNA]</scope>
    <source>
        <strain evidence="2 3">NRRL 20695</strain>
    </source>
</reference>
<comment type="caution">
    <text evidence="2">The sequence shown here is derived from an EMBL/GenBank/DDBJ whole genome shotgun (WGS) entry which is preliminary data.</text>
</comment>
<dbReference type="OrthoDB" id="5099850at2759"/>
<dbReference type="EMBL" id="PXOG01000152">
    <property type="protein sequence ID" value="RGP71993.1"/>
    <property type="molecule type" value="Genomic_DNA"/>
</dbReference>
<keyword evidence="3" id="KW-1185">Reference proteome</keyword>
<name>A0A395SHT5_9HYPO</name>
<sequence>MGSGSRKRHQYWGRGRRPLTEQQLDDEDYEHAVAQAEREVEEKKQAAAQAQREYAAAQRNLRRLQNEANSSRRDRSSLVRPAGGNNRGRGANHNGTNPRRSPVVSRSSNVGKSGRGSFGGVIKSESVKPKSGLLRIPETEKRADVNSQSLTTTRVVNTSLGGGNNSRFFAPPPTGGSIGMARSPEELADAGARILSSGSSGVQFHVEPMIDERTARSGITSHFLKDCLSAPSGYLRGCICCNVNDHLVDTCETFEKLLPAEKVGFLVKDRAWRPALETTRPWWEYLKEHMLATNGQANVPQGFPWSADFAKAKYQEREGQYLKGLQARWDNFRNSDHLPEDPLHDTKEAVARQHWDGQIWPANPASTEPAGRS</sequence>
<proteinExistence type="predicted"/>
<feature type="compositionally biased region" description="Low complexity" evidence="1">
    <location>
        <begin position="46"/>
        <end position="58"/>
    </location>
</feature>
<protein>
    <submittedName>
        <fullName evidence="2">Uncharacterized protein</fullName>
    </submittedName>
</protein>
<evidence type="ECO:0000313" key="2">
    <source>
        <dbReference type="EMBL" id="RGP71993.1"/>
    </source>
</evidence>
<dbReference type="STRING" id="694270.A0A395SHT5"/>
<feature type="compositionally biased region" description="Basic and acidic residues" evidence="1">
    <location>
        <begin position="36"/>
        <end position="45"/>
    </location>
</feature>
<feature type="region of interest" description="Disordered" evidence="1">
    <location>
        <begin position="1"/>
        <end position="124"/>
    </location>
</feature>
<gene>
    <name evidence="2" type="ORF">FLONG3_6892</name>
</gene>